<organism evidence="2 3">
    <name type="scientific">Nesidiocoris tenuis</name>
    <dbReference type="NCBI Taxonomy" id="355587"/>
    <lineage>
        <taxon>Eukaryota</taxon>
        <taxon>Metazoa</taxon>
        <taxon>Ecdysozoa</taxon>
        <taxon>Arthropoda</taxon>
        <taxon>Hexapoda</taxon>
        <taxon>Insecta</taxon>
        <taxon>Pterygota</taxon>
        <taxon>Neoptera</taxon>
        <taxon>Paraneoptera</taxon>
        <taxon>Hemiptera</taxon>
        <taxon>Heteroptera</taxon>
        <taxon>Panheteroptera</taxon>
        <taxon>Cimicomorpha</taxon>
        <taxon>Miridae</taxon>
        <taxon>Dicyphina</taxon>
        <taxon>Nesidiocoris</taxon>
    </lineage>
</organism>
<feature type="region of interest" description="Disordered" evidence="1">
    <location>
        <begin position="209"/>
        <end position="268"/>
    </location>
</feature>
<gene>
    <name evidence="2" type="ORF">NTEN_LOCUS24157</name>
</gene>
<evidence type="ECO:0000313" key="3">
    <source>
        <dbReference type="Proteomes" id="UP000479000"/>
    </source>
</evidence>
<feature type="compositionally biased region" description="Basic residues" evidence="1">
    <location>
        <begin position="152"/>
        <end position="164"/>
    </location>
</feature>
<feature type="region of interest" description="Disordered" evidence="1">
    <location>
        <begin position="150"/>
        <end position="177"/>
    </location>
</feature>
<dbReference type="EMBL" id="CADCXU010035410">
    <property type="protein sequence ID" value="CAB0020585.1"/>
    <property type="molecule type" value="Genomic_DNA"/>
</dbReference>
<feature type="compositionally biased region" description="Acidic residues" evidence="1">
    <location>
        <begin position="217"/>
        <end position="230"/>
    </location>
</feature>
<evidence type="ECO:0000313" key="2">
    <source>
        <dbReference type="EMBL" id="CAB0020585.1"/>
    </source>
</evidence>
<proteinExistence type="predicted"/>
<dbReference type="AlphaFoldDB" id="A0A6H5HV55"/>
<evidence type="ECO:0000256" key="1">
    <source>
        <dbReference type="SAM" id="MobiDB-lite"/>
    </source>
</evidence>
<name>A0A6H5HV55_9HEMI</name>
<dbReference type="Proteomes" id="UP000479000">
    <property type="component" value="Unassembled WGS sequence"/>
</dbReference>
<sequence length="422" mass="48544">MIMLEDVLDIIRPKNWLKIENLKLEKMDVKFPYFWSIARAWRIFNLLVNGSIGIAESRKNIEKNERPARPEADRIRAPQFRTRSSLSCCEKADRLESQVMRTNPICTAGSAVFSPDESRRCNAITERPAHRNTVAHLRRADPADLVRAVHSAGRKWTRRRRSRRGAGGGAGQRRMRMSMKRRTMRWMRRRGGGGELEEEVEQEWVGVVEVDGHGEDGWEEDDEEEDEEREEEGRGGVGGEEDDEVDDEEGEGMGMGRTGGRGRRWRRRRRRRRRRSLVSVIRDKMEGIKMVCEPRSSPTSPGGKHLKWCDPPTSLRLTTSAPHFILITRRPTLAPAVSYLTPLLKQERLPYKIQNTCIGLFRSGGTFCQHYRGKFNPNFQSNHYFLTSTKVITATKVLSISTEIFEDPISTSLASNLEEHWN</sequence>
<keyword evidence="3" id="KW-1185">Reference proteome</keyword>
<accession>A0A6H5HV55</accession>
<protein>
    <submittedName>
        <fullName evidence="2">Uncharacterized protein</fullName>
    </submittedName>
</protein>
<feature type="compositionally biased region" description="Acidic residues" evidence="1">
    <location>
        <begin position="239"/>
        <end position="251"/>
    </location>
</feature>
<reference evidence="2 3" key="1">
    <citation type="submission" date="2020-02" db="EMBL/GenBank/DDBJ databases">
        <authorList>
            <person name="Ferguson B K."/>
        </authorList>
    </citation>
    <scope>NUCLEOTIDE SEQUENCE [LARGE SCALE GENOMIC DNA]</scope>
</reference>